<dbReference type="Pfam" id="PF08668">
    <property type="entry name" value="HDOD"/>
    <property type="match status" value="1"/>
</dbReference>
<dbReference type="PANTHER" id="PTHR33525">
    <property type="match status" value="1"/>
</dbReference>
<protein>
    <submittedName>
        <fullName evidence="3">Uncharacterized protein</fullName>
    </submittedName>
</protein>
<dbReference type="SMART" id="SM00471">
    <property type="entry name" value="HDc"/>
    <property type="match status" value="1"/>
</dbReference>
<feature type="domain" description="HD" evidence="1">
    <location>
        <begin position="322"/>
        <end position="448"/>
    </location>
</feature>
<dbReference type="PROSITE" id="PS51831">
    <property type="entry name" value="HD"/>
    <property type="match status" value="1"/>
</dbReference>
<dbReference type="InterPro" id="IPR052340">
    <property type="entry name" value="RNase_Y/CdgJ"/>
</dbReference>
<comment type="caution">
    <text evidence="3">The sequence shown here is derived from an EMBL/GenBank/DDBJ whole genome shotgun (WGS) entry which is preliminary data.</text>
</comment>
<sequence>MSKAVDVEKIKRAARNSIPISIKTFTLPHETEEYMERILEIFLSEFGQDQLSSRIGYCMRELAVNAKKANTKRIYFKEKSLDINDPRQYEEGMERFKQETLDNIDYYLNKQKDAGLYVKVVYHAKGNAFTMSIHNNSRISRKEQIRVYDRIARSRAFDSMEEALSSVMDDSEGAGLGIVILVLMLKKMGLDEDAFDIDVDGDETIARITVPFSAVHLENINELSREIVNEINELPQFPDNIVYLQKLISDPDSEISDIARQISTDPSLTADLLKHVNSAQFMLPKRVDNIVEAVKLVGFRGIKNLLYSFGTLKILDSNQRWLWDHSYRTAFYAYNLAKNFKRRKELLDDAYVGGILHDMGKIIFSNVHPNLLEKIQGFCTDRNIHRDFIEDLSAGLNHAEIGALIAEKWNFPVSLIEAIRYHHDPLAAHNEFRDVVYTVYLANALCGYERGDIEYDQLETEVIRDFGITSQDKLDMVQQRLSLAFDDERNKKL</sequence>
<dbReference type="EMBL" id="MWQY01000007">
    <property type="protein sequence ID" value="ORC35892.1"/>
    <property type="molecule type" value="Genomic_DNA"/>
</dbReference>
<accession>A0A1Y1RZ21</accession>
<dbReference type="CDD" id="cd00077">
    <property type="entry name" value="HDc"/>
    <property type="match status" value="1"/>
</dbReference>
<dbReference type="InterPro" id="IPR006675">
    <property type="entry name" value="HDIG_dom"/>
</dbReference>
<dbReference type="PANTHER" id="PTHR33525:SF3">
    <property type="entry name" value="RIBONUCLEASE Y"/>
    <property type="match status" value="1"/>
</dbReference>
<dbReference type="SUPFAM" id="SSF109604">
    <property type="entry name" value="HD-domain/PDEase-like"/>
    <property type="match status" value="1"/>
</dbReference>
<dbReference type="STRING" id="1963862.B4O97_07425"/>
<dbReference type="Gene3D" id="1.10.3210.10">
    <property type="entry name" value="Hypothetical protein af1432"/>
    <property type="match status" value="1"/>
</dbReference>
<dbReference type="InterPro" id="IPR013976">
    <property type="entry name" value="HDOD"/>
</dbReference>
<evidence type="ECO:0000259" key="2">
    <source>
        <dbReference type="PROSITE" id="PS51833"/>
    </source>
</evidence>
<dbReference type="NCBIfam" id="TIGR00277">
    <property type="entry name" value="HDIG"/>
    <property type="match status" value="1"/>
</dbReference>
<dbReference type="AlphaFoldDB" id="A0A1Y1RZ21"/>
<reference evidence="3 4" key="1">
    <citation type="submission" date="2017-03" db="EMBL/GenBank/DDBJ databases">
        <title>Draft Genome sequence of Marispirochaeta sp. strain JC444.</title>
        <authorList>
            <person name="Shivani Y."/>
            <person name="Subhash Y."/>
            <person name="Sasikala C."/>
            <person name="Ramana C."/>
        </authorList>
    </citation>
    <scope>NUCLEOTIDE SEQUENCE [LARGE SCALE GENOMIC DNA]</scope>
    <source>
        <strain evidence="3 4">JC444</strain>
    </source>
</reference>
<gene>
    <name evidence="3" type="ORF">B4O97_07425</name>
</gene>
<name>A0A1Y1RZ21_9SPIO</name>
<proteinExistence type="predicted"/>
<evidence type="ECO:0000313" key="3">
    <source>
        <dbReference type="EMBL" id="ORC35892.1"/>
    </source>
</evidence>
<dbReference type="InterPro" id="IPR006674">
    <property type="entry name" value="HD_domain"/>
</dbReference>
<dbReference type="OrthoDB" id="355331at2"/>
<dbReference type="Proteomes" id="UP000192343">
    <property type="component" value="Unassembled WGS sequence"/>
</dbReference>
<dbReference type="PROSITE" id="PS51833">
    <property type="entry name" value="HDOD"/>
    <property type="match status" value="1"/>
</dbReference>
<keyword evidence="4" id="KW-1185">Reference proteome</keyword>
<feature type="domain" description="HDOD" evidence="2">
    <location>
        <begin position="234"/>
        <end position="425"/>
    </location>
</feature>
<organism evidence="3 4">
    <name type="scientific">Marispirochaeta aestuarii</name>
    <dbReference type="NCBI Taxonomy" id="1963862"/>
    <lineage>
        <taxon>Bacteria</taxon>
        <taxon>Pseudomonadati</taxon>
        <taxon>Spirochaetota</taxon>
        <taxon>Spirochaetia</taxon>
        <taxon>Spirochaetales</taxon>
        <taxon>Spirochaetaceae</taxon>
        <taxon>Marispirochaeta</taxon>
    </lineage>
</organism>
<evidence type="ECO:0000259" key="1">
    <source>
        <dbReference type="PROSITE" id="PS51831"/>
    </source>
</evidence>
<dbReference type="InterPro" id="IPR003607">
    <property type="entry name" value="HD/PDEase_dom"/>
</dbReference>
<evidence type="ECO:0000313" key="4">
    <source>
        <dbReference type="Proteomes" id="UP000192343"/>
    </source>
</evidence>
<dbReference type="RefSeq" id="WP_083049672.1">
    <property type="nucleotide sequence ID" value="NZ_CAXXQO010000003.1"/>
</dbReference>